<accession>A0A517WUX3</accession>
<evidence type="ECO:0000313" key="1">
    <source>
        <dbReference type="EMBL" id="QDU09051.1"/>
    </source>
</evidence>
<evidence type="ECO:0000313" key="2">
    <source>
        <dbReference type="Proteomes" id="UP000318384"/>
    </source>
</evidence>
<dbReference type="EMBL" id="CP037422">
    <property type="protein sequence ID" value="QDU09051.1"/>
    <property type="molecule type" value="Genomic_DNA"/>
</dbReference>
<reference evidence="1 2" key="1">
    <citation type="submission" date="2019-03" db="EMBL/GenBank/DDBJ databases">
        <title>Deep-cultivation of Planctomycetes and their phenomic and genomic characterization uncovers novel biology.</title>
        <authorList>
            <person name="Wiegand S."/>
            <person name="Jogler M."/>
            <person name="Boedeker C."/>
            <person name="Pinto D."/>
            <person name="Vollmers J."/>
            <person name="Rivas-Marin E."/>
            <person name="Kohn T."/>
            <person name="Peeters S.H."/>
            <person name="Heuer A."/>
            <person name="Rast P."/>
            <person name="Oberbeckmann S."/>
            <person name="Bunk B."/>
            <person name="Jeske O."/>
            <person name="Meyerdierks A."/>
            <person name="Storesund J.E."/>
            <person name="Kallscheuer N."/>
            <person name="Luecker S."/>
            <person name="Lage O.M."/>
            <person name="Pohl T."/>
            <person name="Merkel B.J."/>
            <person name="Hornburger P."/>
            <person name="Mueller R.-W."/>
            <person name="Bruemmer F."/>
            <person name="Labrenz M."/>
            <person name="Spormann A.M."/>
            <person name="Op den Camp H."/>
            <person name="Overmann J."/>
            <person name="Amann R."/>
            <person name="Jetten M.S.M."/>
            <person name="Mascher T."/>
            <person name="Medema M.H."/>
            <person name="Devos D.P."/>
            <person name="Kaster A.-K."/>
            <person name="Ovreas L."/>
            <person name="Rohde M."/>
            <person name="Galperin M.Y."/>
            <person name="Jogler C."/>
        </authorList>
    </citation>
    <scope>NUCLEOTIDE SEQUENCE [LARGE SCALE GENOMIC DNA]</scope>
    <source>
        <strain evidence="1 2">V202</strain>
    </source>
</reference>
<organism evidence="1 2">
    <name type="scientific">Gimesia aquarii</name>
    <dbReference type="NCBI Taxonomy" id="2527964"/>
    <lineage>
        <taxon>Bacteria</taxon>
        <taxon>Pseudomonadati</taxon>
        <taxon>Planctomycetota</taxon>
        <taxon>Planctomycetia</taxon>
        <taxon>Planctomycetales</taxon>
        <taxon>Planctomycetaceae</taxon>
        <taxon>Gimesia</taxon>
    </lineage>
</organism>
<protein>
    <submittedName>
        <fullName evidence="1">Uncharacterized protein</fullName>
    </submittedName>
</protein>
<proteinExistence type="predicted"/>
<keyword evidence="2" id="KW-1185">Reference proteome</keyword>
<name>A0A517WUX3_9PLAN</name>
<sequence length="85" mass="9837">MQMIGERQLEQRVQIQKVFRLRLTGQLQRNGRHFEPQRWGGIPVVLEANIDDLPLRRGRPGKWADPDELFIDLIDFDLVGGGICN</sequence>
<dbReference type="AlphaFoldDB" id="A0A517WUX3"/>
<dbReference type="Proteomes" id="UP000318384">
    <property type="component" value="Chromosome"/>
</dbReference>
<gene>
    <name evidence="1" type="ORF">V202x_24220</name>
</gene>